<dbReference type="PANTHER" id="PTHR47510">
    <property type="entry name" value="REVERSE TRANSCRIPTASE DOMAIN-CONTAINING PROTEIN"/>
    <property type="match status" value="1"/>
</dbReference>
<organism evidence="1 2">
    <name type="scientific">Paralvinella palmiformis</name>
    <dbReference type="NCBI Taxonomy" id="53620"/>
    <lineage>
        <taxon>Eukaryota</taxon>
        <taxon>Metazoa</taxon>
        <taxon>Spiralia</taxon>
        <taxon>Lophotrochozoa</taxon>
        <taxon>Annelida</taxon>
        <taxon>Polychaeta</taxon>
        <taxon>Sedentaria</taxon>
        <taxon>Canalipalpata</taxon>
        <taxon>Terebellida</taxon>
        <taxon>Terebelliformia</taxon>
        <taxon>Alvinellidae</taxon>
        <taxon>Paralvinella</taxon>
    </lineage>
</organism>
<dbReference type="InterPro" id="IPR043502">
    <property type="entry name" value="DNA/RNA_pol_sf"/>
</dbReference>
<evidence type="ECO:0008006" key="3">
    <source>
        <dbReference type="Google" id="ProtNLM"/>
    </source>
</evidence>
<evidence type="ECO:0000313" key="1">
    <source>
        <dbReference type="EMBL" id="KAK2141253.1"/>
    </source>
</evidence>
<dbReference type="AlphaFoldDB" id="A0AAD9IVT5"/>
<name>A0AAD9IVT5_9ANNE</name>
<accession>A0AAD9IVT5</accession>
<evidence type="ECO:0000313" key="2">
    <source>
        <dbReference type="Proteomes" id="UP001208570"/>
    </source>
</evidence>
<dbReference type="EMBL" id="JAODUP010001134">
    <property type="protein sequence ID" value="KAK2141253.1"/>
    <property type="molecule type" value="Genomic_DNA"/>
</dbReference>
<reference evidence="1" key="1">
    <citation type="journal article" date="2023" name="Mol. Biol. Evol.">
        <title>Third-Generation Sequencing Reveals the Adaptive Role of the Epigenome in Three Deep-Sea Polychaetes.</title>
        <authorList>
            <person name="Perez M."/>
            <person name="Aroh O."/>
            <person name="Sun Y."/>
            <person name="Lan Y."/>
            <person name="Juniper S.K."/>
            <person name="Young C.R."/>
            <person name="Angers B."/>
            <person name="Qian P.Y."/>
        </authorList>
    </citation>
    <scope>NUCLEOTIDE SEQUENCE</scope>
    <source>
        <strain evidence="1">P08H-3</strain>
    </source>
</reference>
<keyword evidence="2" id="KW-1185">Reference proteome</keyword>
<gene>
    <name evidence="1" type="ORF">LSH36_1134g02071</name>
</gene>
<dbReference type="Proteomes" id="UP001208570">
    <property type="component" value="Unassembled WGS sequence"/>
</dbReference>
<dbReference type="SUPFAM" id="SSF56672">
    <property type="entry name" value="DNA/RNA polymerases"/>
    <property type="match status" value="1"/>
</dbReference>
<comment type="caution">
    <text evidence="1">The sequence shown here is derived from an EMBL/GenBank/DDBJ whole genome shotgun (WGS) entry which is preliminary data.</text>
</comment>
<protein>
    <recommendedName>
        <fullName evidence="3">Reverse transcriptase domain-containing protein</fullName>
    </recommendedName>
</protein>
<dbReference type="PANTHER" id="PTHR47510:SF3">
    <property type="entry name" value="ENDO_EXONUCLEASE_PHOSPHATASE DOMAIN-CONTAINING PROTEIN"/>
    <property type="match status" value="1"/>
</dbReference>
<sequence>MSTNESVMPLCWKRATITPLLNRSGLDKEDIKNHRPIYKLPFISKLIENAVARLIEERSEHSDLRDNYQAAYRRGHSTETALTKVYTNIAETHDEGSMTALIKLDLSAAFDVINNPILLKRSELSFSSKEMP</sequence>
<proteinExistence type="predicted"/>